<comment type="cofactor">
    <cofactor evidence="2">
        <name>Mg(2+)</name>
        <dbReference type="ChEBI" id="CHEBI:18420"/>
    </cofactor>
    <text evidence="2">Binds 1 Mg(2+) ion per subunit.</text>
</comment>
<dbReference type="Pfam" id="PF00293">
    <property type="entry name" value="NUDIX"/>
    <property type="match status" value="1"/>
</dbReference>
<dbReference type="Gene3D" id="3.90.79.10">
    <property type="entry name" value="Nucleoside Triphosphate Pyrophosphohydrolase"/>
    <property type="match status" value="1"/>
</dbReference>
<dbReference type="PRINTS" id="PR01404">
    <property type="entry name" value="NPPPHYDRLASE"/>
</dbReference>
<dbReference type="SUPFAM" id="SSF55811">
    <property type="entry name" value="Nudix"/>
    <property type="match status" value="1"/>
</dbReference>
<dbReference type="GO" id="GO:0019177">
    <property type="term" value="F:dihydroneopterin triphosphate pyrophosphohydrolase activity"/>
    <property type="evidence" value="ECO:0007669"/>
    <property type="project" value="InterPro"/>
</dbReference>
<sequence>MKIPISVLVVIYTTSNEVLLIERADHHGYWQSVTGSLNQIDEPLQMAAAREVFEETGIDTHQLPDGALQSMNHHIDYEIYPEWRHRYPDGVTQNTEHWFKLQLPSKMPIKLSPREHISHQWLDMQSAAKLCFSPSNQEAILRLNSD</sequence>
<feature type="binding site" evidence="2">
    <location>
        <position position="115"/>
    </location>
    <ligand>
        <name>Mg(2+)</name>
        <dbReference type="ChEBI" id="CHEBI:18420"/>
    </ligand>
</feature>
<feature type="binding site" evidence="2">
    <location>
        <position position="51"/>
    </location>
    <ligand>
        <name>Mg(2+)</name>
        <dbReference type="ChEBI" id="CHEBI:18420"/>
    </ligand>
</feature>
<dbReference type="RefSeq" id="WP_088812954.1">
    <property type="nucleotide sequence ID" value="NZ_FYEX01000001.1"/>
</dbReference>
<keyword evidence="5" id="KW-1185">Reference proteome</keyword>
<gene>
    <name evidence="4" type="ORF">SAMN06295916_1097</name>
</gene>
<dbReference type="PANTHER" id="PTHR43736">
    <property type="entry name" value="ADP-RIBOSE PYROPHOSPHATASE"/>
    <property type="match status" value="1"/>
</dbReference>
<dbReference type="InterPro" id="IPR003564">
    <property type="entry name" value="DHNTPase"/>
</dbReference>
<organism evidence="4 5">
    <name type="scientific">Polynucleobacter victoriensis</name>
    <dbReference type="NCBI Taxonomy" id="2049319"/>
    <lineage>
        <taxon>Bacteria</taxon>
        <taxon>Pseudomonadati</taxon>
        <taxon>Pseudomonadota</taxon>
        <taxon>Betaproteobacteria</taxon>
        <taxon>Burkholderiales</taxon>
        <taxon>Burkholderiaceae</taxon>
        <taxon>Polynucleobacter</taxon>
    </lineage>
</organism>
<dbReference type="PANTHER" id="PTHR43736:SF1">
    <property type="entry name" value="DIHYDRONEOPTERIN TRIPHOSPHATE DIPHOSPHATASE"/>
    <property type="match status" value="1"/>
</dbReference>
<evidence type="ECO:0000259" key="3">
    <source>
        <dbReference type="PROSITE" id="PS51462"/>
    </source>
</evidence>
<evidence type="ECO:0000313" key="4">
    <source>
        <dbReference type="EMBL" id="SNC64467.1"/>
    </source>
</evidence>
<feature type="binding site" evidence="1">
    <location>
        <position position="34"/>
    </location>
    <ligand>
        <name>substrate</name>
    </ligand>
</feature>
<keyword evidence="2" id="KW-0479">Metal-binding</keyword>
<feature type="binding site" evidence="2">
    <location>
        <position position="55"/>
    </location>
    <ligand>
        <name>Mg(2+)</name>
        <dbReference type="ChEBI" id="CHEBI:18420"/>
    </ligand>
</feature>
<proteinExistence type="predicted"/>
<reference evidence="4 5" key="1">
    <citation type="submission" date="2017-06" db="EMBL/GenBank/DDBJ databases">
        <authorList>
            <person name="Kim H.J."/>
            <person name="Triplett B.A."/>
        </authorList>
    </citation>
    <scope>NUCLEOTIDE SEQUENCE [LARGE SCALE GENOMIC DNA]</scope>
    <source>
        <strain evidence="4 5">MWH-VicM1</strain>
    </source>
</reference>
<dbReference type="OrthoDB" id="7066556at2"/>
<accession>A0A212TEI8</accession>
<feature type="binding site" evidence="1">
    <location>
        <position position="133"/>
    </location>
    <ligand>
        <name>substrate</name>
    </ligand>
</feature>
<dbReference type="CDD" id="cd04664">
    <property type="entry name" value="NUDIX_DHNTPase_like"/>
    <property type="match status" value="1"/>
</dbReference>
<evidence type="ECO:0000256" key="1">
    <source>
        <dbReference type="PIRSR" id="PIRSR603564-1"/>
    </source>
</evidence>
<keyword evidence="2" id="KW-0460">Magnesium</keyword>
<feature type="binding site" evidence="1">
    <location>
        <position position="23"/>
    </location>
    <ligand>
        <name>substrate</name>
    </ligand>
</feature>
<dbReference type="GO" id="GO:0046656">
    <property type="term" value="P:folic acid biosynthetic process"/>
    <property type="evidence" value="ECO:0007669"/>
    <property type="project" value="InterPro"/>
</dbReference>
<dbReference type="Proteomes" id="UP000197215">
    <property type="component" value="Unassembled WGS sequence"/>
</dbReference>
<dbReference type="InterPro" id="IPR000086">
    <property type="entry name" value="NUDIX_hydrolase_dom"/>
</dbReference>
<name>A0A212TEI8_9BURK</name>
<evidence type="ECO:0000256" key="2">
    <source>
        <dbReference type="PIRSR" id="PIRSR603564-2"/>
    </source>
</evidence>
<dbReference type="NCBIfam" id="NF006961">
    <property type="entry name" value="PRK09438.1"/>
    <property type="match status" value="1"/>
</dbReference>
<dbReference type="GO" id="GO:0046872">
    <property type="term" value="F:metal ion binding"/>
    <property type="evidence" value="ECO:0007669"/>
    <property type="project" value="UniProtKB-KW"/>
</dbReference>
<dbReference type="GO" id="GO:0008828">
    <property type="term" value="F:dATP diphosphatase activity"/>
    <property type="evidence" value="ECO:0007669"/>
    <property type="project" value="InterPro"/>
</dbReference>
<dbReference type="AlphaFoldDB" id="A0A212TEI8"/>
<keyword evidence="4" id="KW-0378">Hydrolase</keyword>
<feature type="binding site" evidence="1">
    <location>
        <position position="2"/>
    </location>
    <ligand>
        <name>substrate</name>
    </ligand>
</feature>
<evidence type="ECO:0000313" key="5">
    <source>
        <dbReference type="Proteomes" id="UP000197215"/>
    </source>
</evidence>
<dbReference type="EMBL" id="FYEX01000001">
    <property type="protein sequence ID" value="SNC64467.1"/>
    <property type="molecule type" value="Genomic_DNA"/>
</dbReference>
<dbReference type="InterPro" id="IPR015797">
    <property type="entry name" value="NUDIX_hydrolase-like_dom_sf"/>
</dbReference>
<feature type="domain" description="Nudix hydrolase" evidence="3">
    <location>
        <begin position="2"/>
        <end position="144"/>
    </location>
</feature>
<protein>
    <submittedName>
        <fullName evidence="4">dATP pyrophosphohydrolase</fullName>
    </submittedName>
</protein>
<dbReference type="PROSITE" id="PS51462">
    <property type="entry name" value="NUDIX"/>
    <property type="match status" value="1"/>
</dbReference>